<dbReference type="Gene3D" id="3.90.1200.10">
    <property type="match status" value="1"/>
</dbReference>
<feature type="domain" description="Aminoglycoside phosphotransferase" evidence="1">
    <location>
        <begin position="56"/>
        <end position="259"/>
    </location>
</feature>
<dbReference type="Proteomes" id="UP000569914">
    <property type="component" value="Unassembled WGS sequence"/>
</dbReference>
<evidence type="ECO:0000313" key="3">
    <source>
        <dbReference type="Proteomes" id="UP000569914"/>
    </source>
</evidence>
<dbReference type="PANTHER" id="PTHR21310">
    <property type="entry name" value="AMINOGLYCOSIDE PHOSPHOTRANSFERASE-RELATED-RELATED"/>
    <property type="match status" value="1"/>
</dbReference>
<protein>
    <submittedName>
        <fullName evidence="2">Aminoglycoside phosphotransferase</fullName>
    </submittedName>
</protein>
<accession>A0A7Y9LCT3</accession>
<gene>
    <name evidence="2" type="ORF">BKA15_002580</name>
</gene>
<keyword evidence="2" id="KW-0808">Transferase</keyword>
<dbReference type="EMBL" id="JACCBU010000001">
    <property type="protein sequence ID" value="NYE71251.1"/>
    <property type="molecule type" value="Genomic_DNA"/>
</dbReference>
<dbReference type="PANTHER" id="PTHR21310:SF15">
    <property type="entry name" value="AMINOGLYCOSIDE PHOSPHOTRANSFERASE DOMAIN-CONTAINING PROTEIN"/>
    <property type="match status" value="1"/>
</dbReference>
<organism evidence="2 3">
    <name type="scientific">Microlunatus parietis</name>
    <dbReference type="NCBI Taxonomy" id="682979"/>
    <lineage>
        <taxon>Bacteria</taxon>
        <taxon>Bacillati</taxon>
        <taxon>Actinomycetota</taxon>
        <taxon>Actinomycetes</taxon>
        <taxon>Propionibacteriales</taxon>
        <taxon>Propionibacteriaceae</taxon>
        <taxon>Microlunatus</taxon>
    </lineage>
</organism>
<dbReference type="InterPro" id="IPR016259">
    <property type="entry name" value="Hygromycin-B_Kinase"/>
</dbReference>
<dbReference type="PIRSF" id="PIRSF000707">
    <property type="entry name" value="Hygromycin-B_kinase"/>
    <property type="match status" value="1"/>
</dbReference>
<dbReference type="SUPFAM" id="SSF56112">
    <property type="entry name" value="Protein kinase-like (PK-like)"/>
    <property type="match status" value="1"/>
</dbReference>
<dbReference type="InterPro" id="IPR051678">
    <property type="entry name" value="AGP_Transferase"/>
</dbReference>
<dbReference type="GO" id="GO:0016740">
    <property type="term" value="F:transferase activity"/>
    <property type="evidence" value="ECO:0007669"/>
    <property type="project" value="UniProtKB-KW"/>
</dbReference>
<comment type="caution">
    <text evidence="2">The sequence shown here is derived from an EMBL/GenBank/DDBJ whole genome shotgun (WGS) entry which is preliminary data.</text>
</comment>
<dbReference type="InterPro" id="IPR011009">
    <property type="entry name" value="Kinase-like_dom_sf"/>
</dbReference>
<dbReference type="RefSeq" id="WP_179751265.1">
    <property type="nucleotide sequence ID" value="NZ_JACCBU010000001.1"/>
</dbReference>
<evidence type="ECO:0000259" key="1">
    <source>
        <dbReference type="Pfam" id="PF01636"/>
    </source>
</evidence>
<sequence length="301" mass="32563">MTLPRPTTDQPHYGQHLGDVGYWGAYVRTALDRSDLSATEVEAPFVGTFPTFLAGDVVVKLFGETFDGAACFATELAMAELLTGEPGIPAPGLVASGRLFDDDDHWSWPYLIMERLHSVPIRDARSAPSVPAAAAELGAVITRLHRLPIPALIAARDPLPGLRAAAPERLRGFGLPDHLVEQVPEFLADASAERVLVHADLTADHVFVDDHGLAGIIDWADAIPADPWYELVATRFDAFAGDPRPFSIMLDAAGWTRGPDFPRRALQGVLEFQFNAITAITELVELPRIATLDDLADALFG</sequence>
<evidence type="ECO:0000313" key="2">
    <source>
        <dbReference type="EMBL" id="NYE71251.1"/>
    </source>
</evidence>
<name>A0A7Y9LCT3_9ACTN</name>
<proteinExistence type="predicted"/>
<keyword evidence="3" id="KW-1185">Reference proteome</keyword>
<dbReference type="InterPro" id="IPR002575">
    <property type="entry name" value="Aminoglycoside_PTrfase"/>
</dbReference>
<dbReference type="AlphaFoldDB" id="A0A7Y9LCT3"/>
<dbReference type="Pfam" id="PF01636">
    <property type="entry name" value="APH"/>
    <property type="match status" value="1"/>
</dbReference>
<reference evidence="2 3" key="1">
    <citation type="submission" date="2020-07" db="EMBL/GenBank/DDBJ databases">
        <title>Sequencing the genomes of 1000 actinobacteria strains.</title>
        <authorList>
            <person name="Klenk H.-P."/>
        </authorList>
    </citation>
    <scope>NUCLEOTIDE SEQUENCE [LARGE SCALE GENOMIC DNA]</scope>
    <source>
        <strain evidence="2 3">DSM 22083</strain>
    </source>
</reference>